<dbReference type="InterPro" id="IPR036526">
    <property type="entry name" value="C-N_Hydrolase_sf"/>
</dbReference>
<dbReference type="PROSITE" id="PS01227">
    <property type="entry name" value="UPF0012"/>
    <property type="match status" value="1"/>
</dbReference>
<dbReference type="SUPFAM" id="SSF56317">
    <property type="entry name" value="Carbon-nitrogen hydrolase"/>
    <property type="match status" value="1"/>
</dbReference>
<dbReference type="PANTHER" id="PTHR23088:SF50">
    <property type="entry name" value="HYDROLASE YHCX"/>
    <property type="match status" value="1"/>
</dbReference>
<proteinExistence type="inferred from homology"/>
<comment type="caution">
    <text evidence="4">The sequence shown here is derived from an EMBL/GenBank/DDBJ whole genome shotgun (WGS) entry which is preliminary data.</text>
</comment>
<evidence type="ECO:0000313" key="4">
    <source>
        <dbReference type="EMBL" id="RLZ07120.1"/>
    </source>
</evidence>
<dbReference type="InterPro" id="IPR001110">
    <property type="entry name" value="UPF0012_CS"/>
</dbReference>
<dbReference type="GO" id="GO:0016747">
    <property type="term" value="F:acyltransferase activity, transferring groups other than amino-acyl groups"/>
    <property type="evidence" value="ECO:0007669"/>
    <property type="project" value="InterPro"/>
</dbReference>
<dbReference type="EMBL" id="RDOJ01000019">
    <property type="protein sequence ID" value="RLZ07120.1"/>
    <property type="molecule type" value="Genomic_DNA"/>
</dbReference>
<dbReference type="Pfam" id="PF00795">
    <property type="entry name" value="CN_hydrolase"/>
    <property type="match status" value="1"/>
</dbReference>
<comment type="similarity">
    <text evidence="1">Belongs to the carbon-nitrogen hydrolase superfamily. NIT1/NIT2 family.</text>
</comment>
<dbReference type="Gene3D" id="3.60.110.10">
    <property type="entry name" value="Carbon-nitrogen hydrolase"/>
    <property type="match status" value="1"/>
</dbReference>
<dbReference type="SUPFAM" id="SSF55729">
    <property type="entry name" value="Acyl-CoA N-acyltransferases (Nat)"/>
    <property type="match status" value="1"/>
</dbReference>
<dbReference type="Pfam" id="PF00583">
    <property type="entry name" value="Acetyltransf_1"/>
    <property type="match status" value="1"/>
</dbReference>
<dbReference type="InterPro" id="IPR016181">
    <property type="entry name" value="Acyl_CoA_acyltransferase"/>
</dbReference>
<sequence length="502" mass="58020">MNIEVRKLTIEDYNDVTQSTLEAYENKLGVWSKEEISELLAIFPEGQICVSVDGKVVATALSIIINSKKTNLHSNYDSIISNGKFLKHDPEGDILYGIEVFVHPNYRQLRLGRRLYDIRKELCEERNLKSIVAGGRIPNYHQYSSEMSPREYIEKVKRKEIYDSTLAFQLSNDFNVKKILKNYLKDDKESMEYATLLEWNNIYYEPNLYSNSPTKRNIRLGLVQWEMRLFNGLQDFYDQVEFFVRTVSDYGSDFILFPEFFNTPLMSPYNHLKEVDAMHQLARMTDEIVKKIQEFAITYNVNIIAGSMPNLIDEKLYNTSFLCHRSGKLDSFSKIHITPNEFKYYAMEGGNEIKVFDTDCGKVGLLICYDVEFPEVSRILADQGMQILFVPYMTDTQNGYTRVRSCAQARAIENECYVAIAGSVGNLPKVNNMDIQYSQSAVFTPSDFSFPNNGVKSEATPNAEMVLISDVDLYLLKELHEYGTVKTMKDRRKDLYDVILRK</sequence>
<keyword evidence="5" id="KW-1185">Reference proteome</keyword>
<dbReference type="CDD" id="cd04301">
    <property type="entry name" value="NAT_SF"/>
    <property type="match status" value="1"/>
</dbReference>
<protein>
    <submittedName>
        <fullName evidence="4">GNAT family N-acetyltransferase</fullName>
    </submittedName>
</protein>
<evidence type="ECO:0000256" key="1">
    <source>
        <dbReference type="ARBA" id="ARBA00010613"/>
    </source>
</evidence>
<dbReference type="RefSeq" id="WP_121935404.1">
    <property type="nucleotide sequence ID" value="NZ_RDOJ01000019.1"/>
</dbReference>
<evidence type="ECO:0000259" key="2">
    <source>
        <dbReference type="PROSITE" id="PS50263"/>
    </source>
</evidence>
<organism evidence="4 5">
    <name type="scientific">Faecalibacter macacae</name>
    <dbReference type="NCBI Taxonomy" id="1859289"/>
    <lineage>
        <taxon>Bacteria</taxon>
        <taxon>Pseudomonadati</taxon>
        <taxon>Bacteroidota</taxon>
        <taxon>Flavobacteriia</taxon>
        <taxon>Flavobacteriales</taxon>
        <taxon>Weeksellaceae</taxon>
        <taxon>Faecalibacter</taxon>
    </lineage>
</organism>
<dbReference type="PROSITE" id="PS51186">
    <property type="entry name" value="GNAT"/>
    <property type="match status" value="1"/>
</dbReference>
<dbReference type="InterPro" id="IPR000182">
    <property type="entry name" value="GNAT_dom"/>
</dbReference>
<feature type="domain" description="N-acetyltransferase" evidence="3">
    <location>
        <begin position="3"/>
        <end position="162"/>
    </location>
</feature>
<dbReference type="CDD" id="cd07574">
    <property type="entry name" value="nitrilase_Rim1_like"/>
    <property type="match status" value="1"/>
</dbReference>
<dbReference type="InterPro" id="IPR003010">
    <property type="entry name" value="C-N_Hydrolase"/>
</dbReference>
<dbReference type="Gene3D" id="3.40.630.30">
    <property type="match status" value="1"/>
</dbReference>
<dbReference type="PROSITE" id="PS50263">
    <property type="entry name" value="CN_HYDROLASE"/>
    <property type="match status" value="1"/>
</dbReference>
<feature type="domain" description="CN hydrolase" evidence="2">
    <location>
        <begin position="218"/>
        <end position="473"/>
    </location>
</feature>
<accession>A0A3L9M1T7</accession>
<evidence type="ECO:0000259" key="3">
    <source>
        <dbReference type="PROSITE" id="PS51186"/>
    </source>
</evidence>
<dbReference type="PANTHER" id="PTHR23088">
    <property type="entry name" value="NITRILASE-RELATED"/>
    <property type="match status" value="1"/>
</dbReference>
<reference evidence="4 5" key="1">
    <citation type="submission" date="2018-10" db="EMBL/GenBank/DDBJ databases">
        <authorList>
            <person name="Chen X."/>
        </authorList>
    </citation>
    <scope>NUCLEOTIDE SEQUENCE [LARGE SCALE GENOMIC DNA]</scope>
    <source>
        <strain evidence="4 5">YIM 102668</strain>
    </source>
</reference>
<evidence type="ECO:0000313" key="5">
    <source>
        <dbReference type="Proteomes" id="UP000275348"/>
    </source>
</evidence>
<gene>
    <name evidence="4" type="ORF">EAH69_11760</name>
</gene>
<dbReference type="AlphaFoldDB" id="A0A3L9M1T7"/>
<name>A0A3L9M1T7_9FLAO</name>
<dbReference type="OrthoDB" id="9811121at2"/>
<dbReference type="Proteomes" id="UP000275348">
    <property type="component" value="Unassembled WGS sequence"/>
</dbReference>